<keyword evidence="4" id="KW-0239">DNA-directed DNA polymerase</keyword>
<protein>
    <recommendedName>
        <fullName evidence="8">DNA-directed DNA polymerase</fullName>
    </recommendedName>
</protein>
<gene>
    <name evidence="7" type="ORF">S01H4_43416</name>
</gene>
<evidence type="ECO:0000256" key="3">
    <source>
        <dbReference type="ARBA" id="ARBA00022705"/>
    </source>
</evidence>
<proteinExistence type="predicted"/>
<dbReference type="InterPro" id="IPR004805">
    <property type="entry name" value="DnaE2/DnaE/PolC"/>
</dbReference>
<dbReference type="InterPro" id="IPR011708">
    <property type="entry name" value="DNA_pol3_alpha_NTPase_dom"/>
</dbReference>
<comment type="caution">
    <text evidence="7">The sequence shown here is derived from an EMBL/GenBank/DDBJ whole genome shotgun (WGS) entry which is preliminary data.</text>
</comment>
<dbReference type="AlphaFoldDB" id="X1CRL9"/>
<feature type="domain" description="Bacterial DNA polymerase III alpha subunit NTPase" evidence="5">
    <location>
        <begin position="148"/>
        <end position="239"/>
    </location>
</feature>
<sequence length="276" mass="31762">ENFSNLIKKKKEYKRLIAIAQRLEGLNRHASIHASGVVITPGTLTDYVPLYMSRDEGKIATQYDMKSVEQVGLLKIDILGLRTLTVIENTMKLLEEENKRIDIEKIPLDDLCNTFLSIFSKKIFNYFTPSIITEVYINIWHCDTFKVEKSFKYKTALEDENFSNLIKKKKEYKRLIAIAQRLEGLNRHASIHASGVVITPGTLTDYVPLYMSRDEGKIATQYDMKSVEQVGLLKIDILGLRTLTVIENTMKLLEEENKRIDIEKIPLDDPKTYSIL</sequence>
<feature type="non-terminal residue" evidence="7">
    <location>
        <position position="1"/>
    </location>
</feature>
<dbReference type="InterPro" id="IPR041931">
    <property type="entry name" value="DNA_pol3_alpha_thumb_dom"/>
</dbReference>
<dbReference type="PANTHER" id="PTHR32294:SF0">
    <property type="entry name" value="DNA POLYMERASE III SUBUNIT ALPHA"/>
    <property type="match status" value="1"/>
</dbReference>
<keyword evidence="1" id="KW-0808">Transferase</keyword>
<dbReference type="GO" id="GO:0008408">
    <property type="term" value="F:3'-5' exonuclease activity"/>
    <property type="evidence" value="ECO:0007669"/>
    <property type="project" value="InterPro"/>
</dbReference>
<evidence type="ECO:0008006" key="8">
    <source>
        <dbReference type="Google" id="ProtNLM"/>
    </source>
</evidence>
<organism evidence="7">
    <name type="scientific">marine sediment metagenome</name>
    <dbReference type="NCBI Taxonomy" id="412755"/>
    <lineage>
        <taxon>unclassified sequences</taxon>
        <taxon>metagenomes</taxon>
        <taxon>ecological metagenomes</taxon>
    </lineage>
</organism>
<evidence type="ECO:0000256" key="1">
    <source>
        <dbReference type="ARBA" id="ARBA00022679"/>
    </source>
</evidence>
<evidence type="ECO:0000256" key="4">
    <source>
        <dbReference type="ARBA" id="ARBA00022932"/>
    </source>
</evidence>
<evidence type="ECO:0000256" key="2">
    <source>
        <dbReference type="ARBA" id="ARBA00022695"/>
    </source>
</evidence>
<dbReference type="Gene3D" id="1.10.10.1600">
    <property type="entry name" value="Bacterial DNA polymerase III alpha subunit, thumb domain"/>
    <property type="match status" value="1"/>
</dbReference>
<dbReference type="Pfam" id="PF07733">
    <property type="entry name" value="DNA_pol3_alpha"/>
    <property type="match status" value="2"/>
</dbReference>
<dbReference type="EMBL" id="BART01023952">
    <property type="protein sequence ID" value="GAG98748.1"/>
    <property type="molecule type" value="Genomic_DNA"/>
</dbReference>
<reference evidence="7" key="1">
    <citation type="journal article" date="2014" name="Front. Microbiol.">
        <title>High frequency of phylogenetically diverse reductive dehalogenase-homologous genes in deep subseafloor sedimentary metagenomes.</title>
        <authorList>
            <person name="Kawai M."/>
            <person name="Futagami T."/>
            <person name="Toyoda A."/>
            <person name="Takaki Y."/>
            <person name="Nishi S."/>
            <person name="Hori S."/>
            <person name="Arai W."/>
            <person name="Tsubouchi T."/>
            <person name="Morono Y."/>
            <person name="Uchiyama I."/>
            <person name="Ito T."/>
            <person name="Fujiyama A."/>
            <person name="Inagaki F."/>
            <person name="Takami H."/>
        </authorList>
    </citation>
    <scope>NUCLEOTIDE SEQUENCE</scope>
    <source>
        <strain evidence="7">Expedition CK06-06</strain>
    </source>
</reference>
<name>X1CRL9_9ZZZZ</name>
<accession>X1CRL9</accession>
<evidence type="ECO:0000259" key="6">
    <source>
        <dbReference type="Pfam" id="PF17657"/>
    </source>
</evidence>
<keyword evidence="3" id="KW-0235">DNA replication</keyword>
<dbReference type="GO" id="GO:0003887">
    <property type="term" value="F:DNA-directed DNA polymerase activity"/>
    <property type="evidence" value="ECO:0007669"/>
    <property type="project" value="UniProtKB-KW"/>
</dbReference>
<feature type="domain" description="DNA polymerase III alpha subunit finger" evidence="6">
    <location>
        <begin position="242"/>
        <end position="276"/>
    </location>
</feature>
<dbReference type="InterPro" id="IPR040982">
    <property type="entry name" value="DNA_pol3_finger"/>
</dbReference>
<evidence type="ECO:0000313" key="7">
    <source>
        <dbReference type="EMBL" id="GAG98748.1"/>
    </source>
</evidence>
<dbReference type="GO" id="GO:0006260">
    <property type="term" value="P:DNA replication"/>
    <property type="evidence" value="ECO:0007669"/>
    <property type="project" value="UniProtKB-KW"/>
</dbReference>
<dbReference type="PANTHER" id="PTHR32294">
    <property type="entry name" value="DNA POLYMERASE III SUBUNIT ALPHA"/>
    <property type="match status" value="1"/>
</dbReference>
<keyword evidence="2" id="KW-0548">Nucleotidyltransferase</keyword>
<dbReference type="Pfam" id="PF17657">
    <property type="entry name" value="DNA_pol3_finger"/>
    <property type="match status" value="1"/>
</dbReference>
<feature type="domain" description="Bacterial DNA polymerase III alpha subunit NTPase" evidence="5">
    <location>
        <begin position="3"/>
        <end position="80"/>
    </location>
</feature>
<evidence type="ECO:0000259" key="5">
    <source>
        <dbReference type="Pfam" id="PF07733"/>
    </source>
</evidence>